<evidence type="ECO:0000256" key="2">
    <source>
        <dbReference type="ARBA" id="ARBA00022705"/>
    </source>
</evidence>
<feature type="domain" description="Helicase ATP-binding" evidence="13">
    <location>
        <begin position="287"/>
        <end position="453"/>
    </location>
</feature>
<keyword evidence="4 12" id="KW-0547">Nucleotide-binding</keyword>
<feature type="domain" description="Helicase C-terminal" evidence="14">
    <location>
        <begin position="550"/>
        <end position="709"/>
    </location>
</feature>
<keyword evidence="10 12" id="KW-0413">Isomerase</keyword>
<dbReference type="GO" id="GO:0006302">
    <property type="term" value="P:double-strand break repair"/>
    <property type="evidence" value="ECO:0007669"/>
    <property type="project" value="InterPro"/>
</dbReference>
<dbReference type="eggNOG" id="COG1198">
    <property type="taxonomic scope" value="Bacteria"/>
</dbReference>
<evidence type="ECO:0000256" key="12">
    <source>
        <dbReference type="HAMAP-Rule" id="MF_00983"/>
    </source>
</evidence>
<evidence type="ECO:0000259" key="14">
    <source>
        <dbReference type="PROSITE" id="PS51194"/>
    </source>
</evidence>
<dbReference type="Gene3D" id="3.40.50.300">
    <property type="entry name" value="P-loop containing nucleotide triphosphate hydrolases"/>
    <property type="match status" value="2"/>
</dbReference>
<protein>
    <recommendedName>
        <fullName evidence="12">Replication restart protein PriA</fullName>
    </recommendedName>
    <alternativeName>
        <fullName evidence="12">ATP-dependent DNA helicase PriA</fullName>
        <ecNumber evidence="12">5.6.2.4</ecNumber>
    </alternativeName>
    <alternativeName>
        <fullName evidence="12">DNA 3'-5' helicase PriA</fullName>
    </alternativeName>
</protein>
<dbReference type="Gene3D" id="3.40.1440.60">
    <property type="entry name" value="PriA, 3(prime) DNA-binding domain"/>
    <property type="match status" value="1"/>
</dbReference>
<comment type="cofactor">
    <cofactor evidence="12">
        <name>Zn(2+)</name>
        <dbReference type="ChEBI" id="CHEBI:29105"/>
    </cofactor>
    <text evidence="12">Binds 2 zinc ions per subunit.</text>
</comment>
<evidence type="ECO:0000256" key="11">
    <source>
        <dbReference type="ARBA" id="ARBA00048988"/>
    </source>
</evidence>
<dbReference type="Pfam" id="PF00270">
    <property type="entry name" value="DEAD"/>
    <property type="match status" value="1"/>
</dbReference>
<dbReference type="InterPro" id="IPR027417">
    <property type="entry name" value="P-loop_NTPase"/>
</dbReference>
<dbReference type="GO" id="GO:0003677">
    <property type="term" value="F:DNA binding"/>
    <property type="evidence" value="ECO:0007669"/>
    <property type="project" value="UniProtKB-UniRule"/>
</dbReference>
<gene>
    <name evidence="12" type="primary">priA</name>
    <name evidence="15" type="ordered locus">Ethha_2116</name>
</gene>
<comment type="catalytic activity">
    <reaction evidence="11 12">
        <text>ATP + H2O = ADP + phosphate + H(+)</text>
        <dbReference type="Rhea" id="RHEA:13065"/>
        <dbReference type="ChEBI" id="CHEBI:15377"/>
        <dbReference type="ChEBI" id="CHEBI:15378"/>
        <dbReference type="ChEBI" id="CHEBI:30616"/>
        <dbReference type="ChEBI" id="CHEBI:43474"/>
        <dbReference type="ChEBI" id="CHEBI:456216"/>
        <dbReference type="EC" id="5.6.2.4"/>
    </reaction>
</comment>
<comment type="catalytic activity">
    <reaction evidence="12">
        <text>Couples ATP hydrolysis with the unwinding of duplex DNA by translocating in the 3'-5' direction.</text>
        <dbReference type="EC" id="5.6.2.4"/>
    </reaction>
</comment>
<dbReference type="EMBL" id="CP002400">
    <property type="protein sequence ID" value="ADU27633.1"/>
    <property type="molecule type" value="Genomic_DNA"/>
</dbReference>
<evidence type="ECO:0000256" key="8">
    <source>
        <dbReference type="ARBA" id="ARBA00022840"/>
    </source>
</evidence>
<dbReference type="GO" id="GO:0016887">
    <property type="term" value="F:ATP hydrolysis activity"/>
    <property type="evidence" value="ECO:0007669"/>
    <property type="project" value="RHEA"/>
</dbReference>
<dbReference type="GO" id="GO:1990077">
    <property type="term" value="C:primosome complex"/>
    <property type="evidence" value="ECO:0007669"/>
    <property type="project" value="UniProtKB-UniRule"/>
</dbReference>
<dbReference type="InterPro" id="IPR001650">
    <property type="entry name" value="Helicase_C-like"/>
</dbReference>
<feature type="binding site" evidence="12">
    <location>
        <position position="542"/>
    </location>
    <ligand>
        <name>Zn(2+)</name>
        <dbReference type="ChEBI" id="CHEBI:29105"/>
        <label>2</label>
    </ligand>
</feature>
<dbReference type="STRING" id="663278.Ethha_2116"/>
<keyword evidence="8 12" id="KW-0067">ATP-binding</keyword>
<dbReference type="RefSeq" id="WP_013485981.1">
    <property type="nucleotide sequence ID" value="NC_014828.1"/>
</dbReference>
<feature type="binding site" evidence="12">
    <location>
        <position position="555"/>
    </location>
    <ligand>
        <name>Zn(2+)</name>
        <dbReference type="ChEBI" id="CHEBI:29105"/>
        <label>1</label>
    </ligand>
</feature>
<dbReference type="NCBIfam" id="TIGR00595">
    <property type="entry name" value="priA"/>
    <property type="match status" value="1"/>
</dbReference>
<dbReference type="PANTHER" id="PTHR30580:SF0">
    <property type="entry name" value="PRIMOSOMAL PROTEIN N"/>
    <property type="match status" value="1"/>
</dbReference>
<dbReference type="GO" id="GO:0005524">
    <property type="term" value="F:ATP binding"/>
    <property type="evidence" value="ECO:0007669"/>
    <property type="project" value="UniProtKB-UniRule"/>
</dbReference>
<evidence type="ECO:0000313" key="15">
    <source>
        <dbReference type="EMBL" id="ADU27633.1"/>
    </source>
</evidence>
<name>E6U3N3_ETHHY</name>
<dbReference type="InterPro" id="IPR042115">
    <property type="entry name" value="PriA_3primeBD_sf"/>
</dbReference>
<evidence type="ECO:0000256" key="3">
    <source>
        <dbReference type="ARBA" id="ARBA00022723"/>
    </source>
</evidence>
<dbReference type="PROSITE" id="PS51192">
    <property type="entry name" value="HELICASE_ATP_BIND_1"/>
    <property type="match status" value="1"/>
</dbReference>
<feature type="binding site" evidence="12">
    <location>
        <position position="545"/>
    </location>
    <ligand>
        <name>Zn(2+)</name>
        <dbReference type="ChEBI" id="CHEBI:29105"/>
        <label>2</label>
    </ligand>
</feature>
<dbReference type="SUPFAM" id="SSF52540">
    <property type="entry name" value="P-loop containing nucleoside triphosphate hydrolases"/>
    <property type="match status" value="2"/>
</dbReference>
<dbReference type="InterPro" id="IPR011545">
    <property type="entry name" value="DEAD/DEAH_box_helicase_dom"/>
</dbReference>
<feature type="binding site" evidence="12">
    <location>
        <position position="515"/>
    </location>
    <ligand>
        <name>Zn(2+)</name>
        <dbReference type="ChEBI" id="CHEBI:29105"/>
        <label>1</label>
    </ligand>
</feature>
<evidence type="ECO:0000256" key="10">
    <source>
        <dbReference type="ARBA" id="ARBA00023235"/>
    </source>
</evidence>
<dbReference type="Pfam" id="PF18319">
    <property type="entry name" value="Zn_ribbon_PriA"/>
    <property type="match status" value="1"/>
</dbReference>
<keyword evidence="3 12" id="KW-0479">Metal-binding</keyword>
<feature type="binding site" evidence="12">
    <location>
        <position position="518"/>
    </location>
    <ligand>
        <name>Zn(2+)</name>
        <dbReference type="ChEBI" id="CHEBI:29105"/>
        <label>1</label>
    </ligand>
</feature>
<feature type="binding site" evidence="12">
    <location>
        <position position="558"/>
    </location>
    <ligand>
        <name>Zn(2+)</name>
        <dbReference type="ChEBI" id="CHEBI:29105"/>
        <label>1</label>
    </ligand>
</feature>
<dbReference type="InterPro" id="IPR014001">
    <property type="entry name" value="Helicase_ATP-bd"/>
</dbReference>
<keyword evidence="9 12" id="KW-0238">DNA-binding</keyword>
<keyword evidence="1 12" id="KW-0639">Primosome</keyword>
<dbReference type="Pfam" id="PF17764">
    <property type="entry name" value="PriA_3primeBD"/>
    <property type="match status" value="1"/>
</dbReference>
<dbReference type="KEGG" id="eha:Ethha_2116"/>
<dbReference type="SMART" id="SM00490">
    <property type="entry name" value="HELICc"/>
    <property type="match status" value="1"/>
</dbReference>
<dbReference type="Pfam" id="PF18074">
    <property type="entry name" value="PriA_C"/>
    <property type="match status" value="1"/>
</dbReference>
<dbReference type="CDD" id="cd18804">
    <property type="entry name" value="SF2_C_priA"/>
    <property type="match status" value="1"/>
</dbReference>
<feature type="binding site" evidence="12">
    <location>
        <position position="527"/>
    </location>
    <ligand>
        <name>Zn(2+)</name>
        <dbReference type="ChEBI" id="CHEBI:29105"/>
        <label>2</label>
    </ligand>
</feature>
<proteinExistence type="inferred from homology"/>
<dbReference type="PROSITE" id="PS51194">
    <property type="entry name" value="HELICASE_CTER"/>
    <property type="match status" value="1"/>
</dbReference>
<sequence length="813" mass="88328">MQTQTVALVAVEGVAYHFDKLFSYAVPDGLRAAALPGARVVVPFGRGNRRRRGVIVSLAQQDGGRLKALFAVPDPAPLLDTQNLELAAFIKAQTFCTLYEALRLMLPVGAEVQMTRTYRAAALPPETLAMLLPEEQRVFTLLAGGPMEQARLLEKAGLPNAALPEELVQRGLLLAEDGTAQSAGAGEQMARLAVSPDEAKALLDGKMLTAKRRAVLRALLDAGEMPVHALCYQAGVTRAVVRALEKQGVAAVYERRVFRSPLRQTAPHAARPVLSEAQQRAYEGLLARYRQGASAALLYGVTGSGKTQVFLRLIEDVRADGRDVIVLVPEIALTPQAVARFYARFGGDIAVLHSGLSAGERMDEWQRVKDGKAHVVVGTRSAVFAPVAHLGAVIMDEEQEHTYKSESSPRYHARDVARFRCAKSGALLLLASATPSCESFYAARTGRYALFELPGRYGGGQMPPVLVVDMKTELQEGNDGPLSRTLVQELRRNLENGEQSILLLNRRGFNTFVSCPSCGHVFTCPHCSIALTYHSANGRMMCHYCGYSAPRPTSCPSCGASTVRFAGAGTQKAEHLLEEVFPQARILRMDMDTTAGRFAHERLFDAFGRGEYDMLVGTQMVAKGLDFPNVTLVGVLSADQSLYSGDYRAAERTFSLLTQVVGRAGRGRLSGRAVIQTQTPENETIRLAAAQDYGAFYLHEMALRQSLLYPPFCDICEIGFSGGDESAVQVLARAFLERLHRALPASGMPVRVLGPSPAAVVKVKNRYRYKIIIKCKNDRRLRALVSGLLIEFGKQKPAQGMAVFADINPLGGA</sequence>
<dbReference type="InterPro" id="IPR005259">
    <property type="entry name" value="PriA"/>
</dbReference>
<evidence type="ECO:0000256" key="5">
    <source>
        <dbReference type="ARBA" id="ARBA00022801"/>
    </source>
</evidence>
<evidence type="ECO:0000256" key="7">
    <source>
        <dbReference type="ARBA" id="ARBA00022833"/>
    </source>
</evidence>
<keyword evidence="16" id="KW-1185">Reference proteome</keyword>
<keyword evidence="7 12" id="KW-0862">Zinc</keyword>
<dbReference type="InterPro" id="IPR041222">
    <property type="entry name" value="PriA_3primeBD"/>
</dbReference>
<comment type="similarity">
    <text evidence="12">Belongs to the helicase family. PriA subfamily.</text>
</comment>
<evidence type="ECO:0000256" key="4">
    <source>
        <dbReference type="ARBA" id="ARBA00022741"/>
    </source>
</evidence>
<dbReference type="CDD" id="cd17929">
    <property type="entry name" value="DEXHc_priA"/>
    <property type="match status" value="1"/>
</dbReference>
<dbReference type="SMART" id="SM00487">
    <property type="entry name" value="DEXDc"/>
    <property type="match status" value="1"/>
</dbReference>
<dbReference type="Proteomes" id="UP000001551">
    <property type="component" value="Chromosome"/>
</dbReference>
<dbReference type="GO" id="GO:0006270">
    <property type="term" value="P:DNA replication initiation"/>
    <property type="evidence" value="ECO:0007669"/>
    <property type="project" value="TreeGrafter"/>
</dbReference>
<evidence type="ECO:0000256" key="1">
    <source>
        <dbReference type="ARBA" id="ARBA00022515"/>
    </source>
</evidence>
<dbReference type="HOGENOM" id="CLU_013353_3_1_9"/>
<dbReference type="EC" id="5.6.2.4" evidence="12"/>
<evidence type="ECO:0000259" key="13">
    <source>
        <dbReference type="PROSITE" id="PS51192"/>
    </source>
</evidence>
<dbReference type="GO" id="GO:0006310">
    <property type="term" value="P:DNA recombination"/>
    <property type="evidence" value="ECO:0007669"/>
    <property type="project" value="InterPro"/>
</dbReference>
<keyword evidence="5 12" id="KW-0378">Hydrolase</keyword>
<dbReference type="InterPro" id="IPR041236">
    <property type="entry name" value="PriA_C"/>
</dbReference>
<comment type="subunit">
    <text evidence="12">Component of the replication restart primosome.</text>
</comment>
<evidence type="ECO:0000313" key="16">
    <source>
        <dbReference type="Proteomes" id="UP000001551"/>
    </source>
</evidence>
<dbReference type="GO" id="GO:0006269">
    <property type="term" value="P:DNA replication, synthesis of primer"/>
    <property type="evidence" value="ECO:0007669"/>
    <property type="project" value="UniProtKB-KW"/>
</dbReference>
<dbReference type="PANTHER" id="PTHR30580">
    <property type="entry name" value="PRIMOSOMAL PROTEIN N"/>
    <property type="match status" value="1"/>
</dbReference>
<evidence type="ECO:0000256" key="6">
    <source>
        <dbReference type="ARBA" id="ARBA00022806"/>
    </source>
</evidence>
<dbReference type="GO" id="GO:0043138">
    <property type="term" value="F:3'-5' DNA helicase activity"/>
    <property type="evidence" value="ECO:0007669"/>
    <property type="project" value="UniProtKB-EC"/>
</dbReference>
<dbReference type="GO" id="GO:0008270">
    <property type="term" value="F:zinc ion binding"/>
    <property type="evidence" value="ECO:0007669"/>
    <property type="project" value="UniProtKB-UniRule"/>
</dbReference>
<dbReference type="InterPro" id="IPR040498">
    <property type="entry name" value="PriA_CRR"/>
</dbReference>
<feature type="binding site" evidence="12">
    <location>
        <position position="524"/>
    </location>
    <ligand>
        <name>Zn(2+)</name>
        <dbReference type="ChEBI" id="CHEBI:29105"/>
        <label>2</label>
    </ligand>
</feature>
<dbReference type="Pfam" id="PF00271">
    <property type="entry name" value="Helicase_C"/>
    <property type="match status" value="1"/>
</dbReference>
<keyword evidence="2 12" id="KW-0235">DNA replication</keyword>
<dbReference type="FunFam" id="3.40.50.300:FF:000489">
    <property type="entry name" value="Primosome assembly protein PriA"/>
    <property type="match status" value="1"/>
</dbReference>
<comment type="function">
    <text evidence="12">Initiates the restart of stalled replication forks, which reloads the replicative helicase on sites other than the origin of replication. Recognizes and binds to abandoned replication forks and remodels them to uncover a helicase loading site. Promotes assembly of the primosome at these replication forks.</text>
</comment>
<reference evidence="15 16" key="1">
    <citation type="submission" date="2010-12" db="EMBL/GenBank/DDBJ databases">
        <title>Complete sequence of Ethanoligenens harbinense YUAN-3.</title>
        <authorList>
            <person name="Lucas S."/>
            <person name="Copeland A."/>
            <person name="Lapidus A."/>
            <person name="Cheng J.-F."/>
            <person name="Bruce D."/>
            <person name="Goodwin L."/>
            <person name="Pitluck S."/>
            <person name="Chertkov O."/>
            <person name="Misra M."/>
            <person name="Detter J.C."/>
            <person name="Han C."/>
            <person name="Tapia R."/>
            <person name="Land M."/>
            <person name="Hauser L."/>
            <person name="Jeffries C."/>
            <person name="Kyrpides N."/>
            <person name="Ivanova N."/>
            <person name="Mikhailova N."/>
            <person name="Wang A."/>
            <person name="Mouttaki H."/>
            <person name="He Z."/>
            <person name="Zhou J."/>
            <person name="Hemme C.L."/>
            <person name="Woyke T."/>
        </authorList>
    </citation>
    <scope>NUCLEOTIDE SEQUENCE [LARGE SCALE GENOMIC DNA]</scope>
    <source>
        <strain evidence="16">DSM 18485 / JCM 12961 / CGMCC 1.5033 / YUAN-3</strain>
    </source>
</reference>
<dbReference type="AlphaFoldDB" id="E6U3N3"/>
<evidence type="ECO:0000256" key="9">
    <source>
        <dbReference type="ARBA" id="ARBA00023125"/>
    </source>
</evidence>
<accession>E6U3N3</accession>
<keyword evidence="6 12" id="KW-0347">Helicase</keyword>
<organism evidence="15 16">
    <name type="scientific">Ethanoligenens harbinense (strain DSM 18485 / JCM 12961 / CGMCC 1.5033 / YUAN-3)</name>
    <dbReference type="NCBI Taxonomy" id="663278"/>
    <lineage>
        <taxon>Bacteria</taxon>
        <taxon>Bacillati</taxon>
        <taxon>Bacillota</taxon>
        <taxon>Clostridia</taxon>
        <taxon>Eubacteriales</taxon>
        <taxon>Oscillospiraceae</taxon>
        <taxon>Ethanoligenens</taxon>
    </lineage>
</organism>
<dbReference type="HAMAP" id="MF_00983">
    <property type="entry name" value="PriA"/>
    <property type="match status" value="1"/>
</dbReference>